<gene>
    <name evidence="3" type="ORF">N7494_010835</name>
</gene>
<feature type="region of interest" description="Disordered" evidence="1">
    <location>
        <begin position="675"/>
        <end position="785"/>
    </location>
</feature>
<keyword evidence="2" id="KW-0812">Transmembrane</keyword>
<feature type="compositionally biased region" description="Low complexity" evidence="1">
    <location>
        <begin position="572"/>
        <end position="588"/>
    </location>
</feature>
<feature type="compositionally biased region" description="Basic and acidic residues" evidence="1">
    <location>
        <begin position="736"/>
        <end position="748"/>
    </location>
</feature>
<feature type="region of interest" description="Disordered" evidence="1">
    <location>
        <begin position="340"/>
        <end position="432"/>
    </location>
</feature>
<feature type="region of interest" description="Disordered" evidence="1">
    <location>
        <begin position="112"/>
        <end position="140"/>
    </location>
</feature>
<protein>
    <submittedName>
        <fullName evidence="3">Uncharacterized protein</fullName>
    </submittedName>
</protein>
<dbReference type="AlphaFoldDB" id="A0AAD6CIT7"/>
<feature type="region of interest" description="Disordered" evidence="1">
    <location>
        <begin position="486"/>
        <end position="553"/>
    </location>
</feature>
<dbReference type="EMBL" id="JAQIZZ010000008">
    <property type="protein sequence ID" value="KAJ5524185.1"/>
    <property type="molecule type" value="Genomic_DNA"/>
</dbReference>
<feature type="compositionally biased region" description="Polar residues" evidence="1">
    <location>
        <begin position="774"/>
        <end position="785"/>
    </location>
</feature>
<feature type="compositionally biased region" description="Polar residues" evidence="1">
    <location>
        <begin position="623"/>
        <end position="633"/>
    </location>
</feature>
<evidence type="ECO:0000256" key="1">
    <source>
        <dbReference type="SAM" id="MobiDB-lite"/>
    </source>
</evidence>
<comment type="caution">
    <text evidence="3">The sequence shown here is derived from an EMBL/GenBank/DDBJ whole genome shotgun (WGS) entry which is preliminary data.</text>
</comment>
<feature type="transmembrane region" description="Helical" evidence="2">
    <location>
        <begin position="6"/>
        <end position="30"/>
    </location>
</feature>
<proteinExistence type="predicted"/>
<evidence type="ECO:0000256" key="2">
    <source>
        <dbReference type="SAM" id="Phobius"/>
    </source>
</evidence>
<feature type="compositionally biased region" description="Polar residues" evidence="1">
    <location>
        <begin position="308"/>
        <end position="324"/>
    </location>
</feature>
<feature type="region of interest" description="Disordered" evidence="1">
    <location>
        <begin position="290"/>
        <end position="328"/>
    </location>
</feature>
<feature type="compositionally biased region" description="Polar residues" evidence="1">
    <location>
        <begin position="416"/>
        <end position="432"/>
    </location>
</feature>
<feature type="compositionally biased region" description="Polar residues" evidence="1">
    <location>
        <begin position="375"/>
        <end position="387"/>
    </location>
</feature>
<feature type="region of interest" description="Disordered" evidence="1">
    <location>
        <begin position="816"/>
        <end position="890"/>
    </location>
</feature>
<evidence type="ECO:0000313" key="3">
    <source>
        <dbReference type="EMBL" id="KAJ5524185.1"/>
    </source>
</evidence>
<keyword evidence="2" id="KW-1133">Transmembrane helix</keyword>
<accession>A0AAD6CIT7</accession>
<sequence>MLSLGSEVAIAATGAAIFVVCSAVAIVVWVRVRKERHALRVLGLRNGVYSRSIGYTGDTLTEISREEGRALGAHGYLPYGKPTEWGQVNSTEHLLRPKNGSDSSFPLLQKARSLRHSLSRSRSKRLSRSSRRHSRMSSMATVAETVLHHSPPRASQSRDDIPLSAVEGVLELPAERTPRQTPDLTLEEPGFHLGMRPVSPPAWPLPSQKDRSGLFPVVESRNSQEMFDPPPRIFEESPSRIRGGSVTSQAPGIAPDKPIPPPPPTAFPPDRLSYLRNDSIMRLSSMSLDTTNSSILDDGRQGPRSLDTELTSPTFPSGGTSVPFSANDVGVKNGRRSFIAANTSMPPLHNFPVRSSSSAEGRRKPSMEPIASPRRSLTTTSRNPSNASDKRFSFTPIPRRHDSVSSNGPSRHPSVRSGTPVSMNGYQTGPTINWRHSNSSMSVVSHFSQLQQPAVWEGEPYDADPFYGGSPHSNGTLFSIGSPGQTVGSMPASPMQRSSLSIRGQPLPSALKGSNSQRKGHRRQNCVRISIHPPMTFAGPAFSPTVEEEPEDLDAMEELDLRESAINGNVKSLSSLPPATTSPSPLSKRSSRRNKPAHSTLGPLAEEPVASCNKSPPNRKLHSTNQHSDSTNLLGKDRDLPELFTSLPNEEGALTHTPSPEHELSVWAIPEEAPSPSYENHLANGSPRRTPLKGPRSQPARSARSNSTPKPMDSLPLMGVGSPTGLPLITGTQGSDWRRSNDTLHRTNTDAASPGRRNRDSHTPLGLIGASIIPDTSTYNTRNRSGTVKDRVTIWEDANRSGSPPKPSAAHLAENFTYSDNGSSPTRLQNSIPRSLSKNSHSPSRMPSQRGPPTPLSSVPRGLTTPTGKALGLGIGTPGSLYDGDGFLRE</sequence>
<evidence type="ECO:0000313" key="4">
    <source>
        <dbReference type="Proteomes" id="UP001220324"/>
    </source>
</evidence>
<dbReference type="Proteomes" id="UP001220324">
    <property type="component" value="Unassembled WGS sequence"/>
</dbReference>
<name>A0AAD6CIT7_9EURO</name>
<keyword evidence="2" id="KW-0472">Membrane</keyword>
<feature type="compositionally biased region" description="Polar residues" evidence="1">
    <location>
        <begin position="699"/>
        <end position="709"/>
    </location>
</feature>
<reference evidence="3 4" key="1">
    <citation type="journal article" date="2023" name="IMA Fungus">
        <title>Comparative genomic study of the Penicillium genus elucidates a diverse pangenome and 15 lateral gene transfer events.</title>
        <authorList>
            <person name="Petersen C."/>
            <person name="Sorensen T."/>
            <person name="Nielsen M.R."/>
            <person name="Sondergaard T.E."/>
            <person name="Sorensen J.L."/>
            <person name="Fitzpatrick D.A."/>
            <person name="Frisvad J.C."/>
            <person name="Nielsen K.L."/>
        </authorList>
    </citation>
    <scope>NUCLEOTIDE SEQUENCE [LARGE SCALE GENOMIC DNA]</scope>
    <source>
        <strain evidence="3 4">IBT 35679</strain>
    </source>
</reference>
<feature type="compositionally biased region" description="Polar residues" evidence="1">
    <location>
        <begin position="816"/>
        <end position="847"/>
    </location>
</feature>
<feature type="compositionally biased region" description="Basic residues" evidence="1">
    <location>
        <begin position="112"/>
        <end position="135"/>
    </location>
</feature>
<organism evidence="3 4">
    <name type="scientific">Penicillium frequentans</name>
    <dbReference type="NCBI Taxonomy" id="3151616"/>
    <lineage>
        <taxon>Eukaryota</taxon>
        <taxon>Fungi</taxon>
        <taxon>Dikarya</taxon>
        <taxon>Ascomycota</taxon>
        <taxon>Pezizomycotina</taxon>
        <taxon>Eurotiomycetes</taxon>
        <taxon>Eurotiomycetidae</taxon>
        <taxon>Eurotiales</taxon>
        <taxon>Aspergillaceae</taxon>
        <taxon>Penicillium</taxon>
    </lineage>
</organism>
<feature type="region of interest" description="Disordered" evidence="1">
    <location>
        <begin position="568"/>
        <end position="636"/>
    </location>
</feature>
<keyword evidence="4" id="KW-1185">Reference proteome</keyword>
<feature type="region of interest" description="Disordered" evidence="1">
    <location>
        <begin position="221"/>
        <end position="264"/>
    </location>
</feature>